<evidence type="ECO:0000256" key="2">
    <source>
        <dbReference type="ARBA" id="ARBA00022448"/>
    </source>
</evidence>
<dbReference type="Gene3D" id="2.60.40.1120">
    <property type="entry name" value="Carboxypeptidase-like, regulatory domain"/>
    <property type="match status" value="1"/>
</dbReference>
<dbReference type="EMBL" id="QSSA01000019">
    <property type="protein sequence ID" value="RGL59084.1"/>
    <property type="molecule type" value="Genomic_DNA"/>
</dbReference>
<dbReference type="NCBIfam" id="TIGR04057">
    <property type="entry name" value="SusC_RagA_signa"/>
    <property type="match status" value="1"/>
</dbReference>
<feature type="domain" description="TonB-dependent receptor plug" evidence="14">
    <location>
        <begin position="111"/>
        <end position="236"/>
    </location>
</feature>
<keyword evidence="6" id="KW-0408">Iron</keyword>
<comment type="subcellular location">
    <subcellularLocation>
        <location evidence="1 11">Cell outer membrane</location>
        <topology evidence="1 11">Multi-pass membrane protein</topology>
    </subcellularLocation>
</comment>
<reference evidence="15 16" key="1">
    <citation type="submission" date="2018-08" db="EMBL/GenBank/DDBJ databases">
        <title>A genome reference for cultivated species of the human gut microbiota.</title>
        <authorList>
            <person name="Zou Y."/>
            <person name="Xue W."/>
            <person name="Luo G."/>
        </authorList>
    </citation>
    <scope>NUCLEOTIDE SEQUENCE [LARGE SCALE GENOMIC DNA]</scope>
    <source>
        <strain evidence="15 16">TF06-40</strain>
    </source>
</reference>
<dbReference type="GO" id="GO:0009279">
    <property type="term" value="C:cell outer membrane"/>
    <property type="evidence" value="ECO:0007669"/>
    <property type="project" value="UniProtKB-SubCell"/>
</dbReference>
<dbReference type="GO" id="GO:0006826">
    <property type="term" value="P:iron ion transport"/>
    <property type="evidence" value="ECO:0007669"/>
    <property type="project" value="UniProtKB-KW"/>
</dbReference>
<keyword evidence="7" id="KW-0406">Ion transport</keyword>
<keyword evidence="2 11" id="KW-0813">Transport</keyword>
<evidence type="ECO:0000256" key="9">
    <source>
        <dbReference type="ARBA" id="ARBA00023136"/>
    </source>
</evidence>
<dbReference type="FunFam" id="2.60.40.1120:FF:000003">
    <property type="entry name" value="Outer membrane protein Omp121"/>
    <property type="match status" value="1"/>
</dbReference>
<dbReference type="InterPro" id="IPR036942">
    <property type="entry name" value="Beta-barrel_TonB_sf"/>
</dbReference>
<evidence type="ECO:0000256" key="6">
    <source>
        <dbReference type="ARBA" id="ARBA00023004"/>
    </source>
</evidence>
<proteinExistence type="inferred from homology"/>
<keyword evidence="8 12" id="KW-0798">TonB box</keyword>
<dbReference type="Gene3D" id="2.40.170.20">
    <property type="entry name" value="TonB-dependent receptor, beta-barrel domain"/>
    <property type="match status" value="1"/>
</dbReference>
<feature type="domain" description="TonB-dependent receptor-like beta-barrel" evidence="13">
    <location>
        <begin position="466"/>
        <end position="859"/>
    </location>
</feature>
<evidence type="ECO:0000313" key="15">
    <source>
        <dbReference type="EMBL" id="RGL59084.1"/>
    </source>
</evidence>
<dbReference type="PROSITE" id="PS52016">
    <property type="entry name" value="TONB_DEPENDENT_REC_3"/>
    <property type="match status" value="1"/>
</dbReference>
<sequence length="1060" mass="116491">MLMGGLVLSTGMALAQTTVTGKVVSQEDGEPVIGASIKIEGTKTGTVTDVDGNFSLVAPSGNAKLVISYLGMKSQKVVAKSKMKIVLEGEDNTLNDVVVTALGVSRQKKALGYAVTELKGDEMLKSRGGLSNPVNALQGKVAGLTISSSAGSMGGSSKVLLRGANSLSGSNQPLFVVDGVPIEGGDNNSTETQRGGGGYDYGNLIQDINPDDVENISVLKGASATALYGSRASNGVIMITTKRAKKSAGLGVEFSSSVGFETVTKLPKLQSQYGGGYGYAGDYAYGDDGDDMGTATINGKEYLIPDYGQDESWGPKLDGRQVLSWYDLLTWKNNGSVGDPTTSAWSPASSDYRDFFKTGVSYTNNIAVSQSYDNSSFRISYTNTSLTGYLPNSSQYKNALNVTGNIMSPDKKLNVFTSVNYFNNRTKGRQDTGYGDNNIMVKFTQWGQRQLNMNELESLYKNPDGSQASWNIGGIDDTTIQFHNNPYWSRYMNYENDSRNRVYGNVGFSYQIIPQLKFQYKANLDFWVDKQYERNAVYSQELSKYKEISRQQYELNHEFLLMYNQTFGDYSISANVGANIMRNHYEYVYGLTQGGLAIPEYYNLANSLQAAKAYNYKRVKGINSLFGDITLGWKNMLYLEATLRGDKSSSLPSSNNTYVYPSVTGSWLFSELLKNKAPWLTYGKVRLGFAKVGNDTDPYQVLSTYTQYTNIDSSTPGYRLPNTLNNADLKPESTTSYELGLEMAFFDNRLGFDVTYYQTNTKDEILPLSVSGTTGYIYKMINSGEIENKGIEVAVHATPVKTRDFEWNTSFTIASNKNKVKSLADGVDYYKIASAPFMAEVGAKVGEEYGIIMGTNFVYDENGNKCVDPETGLYMATDGNEVIGHIYPDFTGGWVNSFRYKGFDASIQFDFSKGGQFFSTTTLWGNYCGMMEETAANGVRENGIISEGVVYGTNEPNTMRVSARDYYENYYNGPAAQSVLKSDYIKLREINVGYTFKLNPSWFVKSLRLSAYGRNLGVWGPDCKHFDPEMIVTSSGNVQGIEGGATPMVANYGFGVSLKF</sequence>
<evidence type="ECO:0000256" key="1">
    <source>
        <dbReference type="ARBA" id="ARBA00004571"/>
    </source>
</evidence>
<dbReference type="Pfam" id="PF13715">
    <property type="entry name" value="CarbopepD_reg_2"/>
    <property type="match status" value="1"/>
</dbReference>
<dbReference type="PANTHER" id="PTHR32552:SF81">
    <property type="entry name" value="TONB-DEPENDENT OUTER MEMBRANE RECEPTOR"/>
    <property type="match status" value="1"/>
</dbReference>
<gene>
    <name evidence="15" type="ORF">DXC61_09280</name>
</gene>
<evidence type="ECO:0000256" key="3">
    <source>
        <dbReference type="ARBA" id="ARBA00022452"/>
    </source>
</evidence>
<name>A0AA92SXL7_9BACT</name>
<evidence type="ECO:0000256" key="5">
    <source>
        <dbReference type="ARBA" id="ARBA00022692"/>
    </source>
</evidence>
<evidence type="ECO:0000259" key="13">
    <source>
        <dbReference type="Pfam" id="PF00593"/>
    </source>
</evidence>
<evidence type="ECO:0000313" key="16">
    <source>
        <dbReference type="Proteomes" id="UP000261187"/>
    </source>
</evidence>
<dbReference type="SUPFAM" id="SSF49464">
    <property type="entry name" value="Carboxypeptidase regulatory domain-like"/>
    <property type="match status" value="1"/>
</dbReference>
<dbReference type="Pfam" id="PF00593">
    <property type="entry name" value="TonB_dep_Rec_b-barrel"/>
    <property type="match status" value="1"/>
</dbReference>
<dbReference type="NCBIfam" id="TIGR04056">
    <property type="entry name" value="OMP_RagA_SusC"/>
    <property type="match status" value="1"/>
</dbReference>
<keyword evidence="5 11" id="KW-0812">Transmembrane</keyword>
<comment type="caution">
    <text evidence="15">The sequence shown here is derived from an EMBL/GenBank/DDBJ whole genome shotgun (WGS) entry which is preliminary data.</text>
</comment>
<dbReference type="InterPro" id="IPR037066">
    <property type="entry name" value="Plug_dom_sf"/>
</dbReference>
<dbReference type="Gene3D" id="2.170.130.10">
    <property type="entry name" value="TonB-dependent receptor, plug domain"/>
    <property type="match status" value="1"/>
</dbReference>
<dbReference type="SUPFAM" id="SSF56935">
    <property type="entry name" value="Porins"/>
    <property type="match status" value="1"/>
</dbReference>
<dbReference type="Pfam" id="PF07715">
    <property type="entry name" value="Plug"/>
    <property type="match status" value="1"/>
</dbReference>
<dbReference type="InterPro" id="IPR039426">
    <property type="entry name" value="TonB-dep_rcpt-like"/>
</dbReference>
<dbReference type="InterPro" id="IPR023997">
    <property type="entry name" value="TonB-dep_OMP_SusC/RagA_CS"/>
</dbReference>
<comment type="similarity">
    <text evidence="11 12">Belongs to the TonB-dependent receptor family.</text>
</comment>
<dbReference type="Proteomes" id="UP000261187">
    <property type="component" value="Unassembled WGS sequence"/>
</dbReference>
<dbReference type="InterPro" id="IPR012910">
    <property type="entry name" value="Plug_dom"/>
</dbReference>
<keyword evidence="3 11" id="KW-1134">Transmembrane beta strand</keyword>
<keyword evidence="4" id="KW-0410">Iron transport</keyword>
<keyword evidence="10 11" id="KW-0998">Cell outer membrane</keyword>
<evidence type="ECO:0000259" key="14">
    <source>
        <dbReference type="Pfam" id="PF07715"/>
    </source>
</evidence>
<accession>A0AA92SXL7</accession>
<evidence type="ECO:0000256" key="12">
    <source>
        <dbReference type="RuleBase" id="RU003357"/>
    </source>
</evidence>
<evidence type="ECO:0000256" key="4">
    <source>
        <dbReference type="ARBA" id="ARBA00022496"/>
    </source>
</evidence>
<evidence type="ECO:0000256" key="10">
    <source>
        <dbReference type="ARBA" id="ARBA00023237"/>
    </source>
</evidence>
<organism evidence="15 16">
    <name type="scientific">Segatella copri</name>
    <dbReference type="NCBI Taxonomy" id="165179"/>
    <lineage>
        <taxon>Bacteria</taxon>
        <taxon>Pseudomonadati</taxon>
        <taxon>Bacteroidota</taxon>
        <taxon>Bacteroidia</taxon>
        <taxon>Bacteroidales</taxon>
        <taxon>Prevotellaceae</taxon>
        <taxon>Segatella</taxon>
    </lineage>
</organism>
<protein>
    <submittedName>
        <fullName evidence="15">SusC/RagA family TonB-linked outer membrane protein</fullName>
    </submittedName>
</protein>
<keyword evidence="9 11" id="KW-0472">Membrane</keyword>
<dbReference type="InterPro" id="IPR008969">
    <property type="entry name" value="CarboxyPept-like_regulatory"/>
</dbReference>
<evidence type="ECO:0000256" key="11">
    <source>
        <dbReference type="PROSITE-ProRule" id="PRU01360"/>
    </source>
</evidence>
<evidence type="ECO:0000256" key="7">
    <source>
        <dbReference type="ARBA" id="ARBA00023065"/>
    </source>
</evidence>
<dbReference type="InterPro" id="IPR023996">
    <property type="entry name" value="TonB-dep_OMP_SusC/RagA"/>
</dbReference>
<dbReference type="InterPro" id="IPR000531">
    <property type="entry name" value="Beta-barrel_TonB"/>
</dbReference>
<dbReference type="PANTHER" id="PTHR32552">
    <property type="entry name" value="FERRICHROME IRON RECEPTOR-RELATED"/>
    <property type="match status" value="1"/>
</dbReference>
<evidence type="ECO:0000256" key="8">
    <source>
        <dbReference type="ARBA" id="ARBA00023077"/>
    </source>
</evidence>
<dbReference type="AlphaFoldDB" id="A0AA92SXL7"/>